<feature type="compositionally biased region" description="Basic and acidic residues" evidence="4">
    <location>
        <begin position="689"/>
        <end position="700"/>
    </location>
</feature>
<dbReference type="Gene3D" id="1.10.530.10">
    <property type="match status" value="1"/>
</dbReference>
<keyword evidence="3" id="KW-0732">Signal</keyword>
<dbReference type="InterPro" id="IPR000189">
    <property type="entry name" value="Transglyc_AS"/>
</dbReference>
<evidence type="ECO:0000256" key="2">
    <source>
        <dbReference type="ARBA" id="ARBA00009387"/>
    </source>
</evidence>
<dbReference type="InterPro" id="IPR008258">
    <property type="entry name" value="Transglycosylase_SLT_dom_1"/>
</dbReference>
<evidence type="ECO:0000256" key="4">
    <source>
        <dbReference type="SAM" id="MobiDB-lite"/>
    </source>
</evidence>
<proteinExistence type="inferred from homology"/>
<gene>
    <name evidence="6" type="ORF">GCM10009422_19860</name>
</gene>
<feature type="region of interest" description="Disordered" evidence="4">
    <location>
        <begin position="667"/>
        <end position="700"/>
    </location>
</feature>
<comment type="similarity">
    <text evidence="1">Belongs to the transglycosylase Slt family.</text>
</comment>
<name>A0ABN1GYK0_9CAUL</name>
<dbReference type="Gene3D" id="1.25.20.10">
    <property type="entry name" value="Bacterial muramidases"/>
    <property type="match status" value="1"/>
</dbReference>
<evidence type="ECO:0000313" key="6">
    <source>
        <dbReference type="EMBL" id="GAA0623738.1"/>
    </source>
</evidence>
<dbReference type="PANTHER" id="PTHR37423:SF2">
    <property type="entry name" value="MEMBRANE-BOUND LYTIC MUREIN TRANSGLYCOSYLASE C"/>
    <property type="match status" value="1"/>
</dbReference>
<comment type="similarity">
    <text evidence="2">Belongs to the virb1 family.</text>
</comment>
<dbReference type="Proteomes" id="UP001501352">
    <property type="component" value="Unassembled WGS sequence"/>
</dbReference>
<dbReference type="Pfam" id="PF01464">
    <property type="entry name" value="SLT"/>
    <property type="match status" value="1"/>
</dbReference>
<dbReference type="SUPFAM" id="SSF48435">
    <property type="entry name" value="Bacterial muramidases"/>
    <property type="match status" value="1"/>
</dbReference>
<accession>A0ABN1GYK0</accession>
<dbReference type="EMBL" id="BAAAGA010000005">
    <property type="protein sequence ID" value="GAA0623738.1"/>
    <property type="molecule type" value="Genomic_DNA"/>
</dbReference>
<evidence type="ECO:0000256" key="3">
    <source>
        <dbReference type="ARBA" id="ARBA00022729"/>
    </source>
</evidence>
<evidence type="ECO:0000259" key="5">
    <source>
        <dbReference type="Pfam" id="PF01464"/>
    </source>
</evidence>
<dbReference type="InterPro" id="IPR008939">
    <property type="entry name" value="Lytic_TGlycosylase_superhlx_U"/>
</dbReference>
<dbReference type="CDD" id="cd13401">
    <property type="entry name" value="Slt70-like"/>
    <property type="match status" value="1"/>
</dbReference>
<dbReference type="PANTHER" id="PTHR37423">
    <property type="entry name" value="SOLUBLE LYTIC MUREIN TRANSGLYCOSYLASE-RELATED"/>
    <property type="match status" value="1"/>
</dbReference>
<protein>
    <submittedName>
        <fullName evidence="6">Lytic transglycosylase domain-containing protein</fullName>
    </submittedName>
</protein>
<organism evidence="6 7">
    <name type="scientific">Brevundimonas kwangchunensis</name>
    <dbReference type="NCBI Taxonomy" id="322163"/>
    <lineage>
        <taxon>Bacteria</taxon>
        <taxon>Pseudomonadati</taxon>
        <taxon>Pseudomonadota</taxon>
        <taxon>Alphaproteobacteria</taxon>
        <taxon>Caulobacterales</taxon>
        <taxon>Caulobacteraceae</taxon>
        <taxon>Brevundimonas</taxon>
    </lineage>
</organism>
<feature type="domain" description="Transglycosylase SLT" evidence="5">
    <location>
        <begin position="522"/>
        <end position="617"/>
    </location>
</feature>
<dbReference type="RefSeq" id="WP_343793285.1">
    <property type="nucleotide sequence ID" value="NZ_BAAAGA010000005.1"/>
</dbReference>
<dbReference type="PROSITE" id="PS00922">
    <property type="entry name" value="TRANSGLYCOSYLASE"/>
    <property type="match status" value="1"/>
</dbReference>
<evidence type="ECO:0000256" key="1">
    <source>
        <dbReference type="ARBA" id="ARBA00007734"/>
    </source>
</evidence>
<dbReference type="SUPFAM" id="SSF53955">
    <property type="entry name" value="Lysozyme-like"/>
    <property type="match status" value="1"/>
</dbReference>
<sequence>MIGTSLAAVLALVAPAPESLMPPQERPYLSDTAAAPLPTITEQRVLSAQDTALFRQGLASARARDISGTRATMAQISDPAARRLVEWALLDTSAGQMSASELTAAVQSFRGWPRDSGRRQAAERSLANGYVGADQIIAFFDEVPPQTGQGALALADALDQRGRSGEARQLIQDWWRTRSFEADVQSRMQARWGSTLTQADHDARLSMLLLGPHGPATRAMVPLASAERQAVANAVFALRGAYSPDSIVAGLSQSQARDPAVAFERARILRSQNRQSEAFPILSALPAAPSSTDAQNTLWSERRNYFLDALQVRNWQAAYDSMAGHGFPGGDRMVDAEFFAGWVALTKLNDPARAARHFEALRQASSTPITQGRALYWLGRAAEAQGQTPAAVNYYQAGSRHFQTFYGQLAAEKAGQTTITLPADPVISNADRAAFEGNEVVRAFRILGETGETTLLRVFAYQLDDDLPGPQQLALLMDASRGYGEGFTAMMVGRAASQRGFLMPERQYPIRIPPQVAGAAPLEFTLAITRQESSFDPRARSHANARGMMQFLPATGRSVARQLGLPFSDERLWDPDFNMTLGSFHLGDLTQRFGGSMLLTTVGYNAGPARPPQWIARCGDPRGGATDPVDFIECAPFTETRNYMMRVMENMSVYKARLNGGTAPLTLSQDIRRGAPAGPQAYTAYSSEDSTRTPEPEPSE</sequence>
<evidence type="ECO:0000313" key="7">
    <source>
        <dbReference type="Proteomes" id="UP001501352"/>
    </source>
</evidence>
<reference evidence="6 7" key="1">
    <citation type="journal article" date="2019" name="Int. J. Syst. Evol. Microbiol.">
        <title>The Global Catalogue of Microorganisms (GCM) 10K type strain sequencing project: providing services to taxonomists for standard genome sequencing and annotation.</title>
        <authorList>
            <consortium name="The Broad Institute Genomics Platform"/>
            <consortium name="The Broad Institute Genome Sequencing Center for Infectious Disease"/>
            <person name="Wu L."/>
            <person name="Ma J."/>
        </authorList>
    </citation>
    <scope>NUCLEOTIDE SEQUENCE [LARGE SCALE GENOMIC DNA]</scope>
    <source>
        <strain evidence="6 7">JCM 12928</strain>
    </source>
</reference>
<comment type="caution">
    <text evidence="6">The sequence shown here is derived from an EMBL/GenBank/DDBJ whole genome shotgun (WGS) entry which is preliminary data.</text>
</comment>
<keyword evidence="7" id="KW-1185">Reference proteome</keyword>
<dbReference type="InterPro" id="IPR023346">
    <property type="entry name" value="Lysozyme-like_dom_sf"/>
</dbReference>